<keyword evidence="3" id="KW-1185">Reference proteome</keyword>
<evidence type="ECO:0000313" key="3">
    <source>
        <dbReference type="Proteomes" id="UP000799324"/>
    </source>
</evidence>
<reference evidence="2" key="1">
    <citation type="journal article" date="2020" name="Stud. Mycol.">
        <title>101 Dothideomycetes genomes: a test case for predicting lifestyles and emergence of pathogens.</title>
        <authorList>
            <person name="Haridas S."/>
            <person name="Albert R."/>
            <person name="Binder M."/>
            <person name="Bloem J."/>
            <person name="Labutti K."/>
            <person name="Salamov A."/>
            <person name="Andreopoulos B."/>
            <person name="Baker S."/>
            <person name="Barry K."/>
            <person name="Bills G."/>
            <person name="Bluhm B."/>
            <person name="Cannon C."/>
            <person name="Castanera R."/>
            <person name="Culley D."/>
            <person name="Daum C."/>
            <person name="Ezra D."/>
            <person name="Gonzalez J."/>
            <person name="Henrissat B."/>
            <person name="Kuo A."/>
            <person name="Liang C."/>
            <person name="Lipzen A."/>
            <person name="Lutzoni F."/>
            <person name="Magnuson J."/>
            <person name="Mondo S."/>
            <person name="Nolan M."/>
            <person name="Ohm R."/>
            <person name="Pangilinan J."/>
            <person name="Park H.-J."/>
            <person name="Ramirez L."/>
            <person name="Alfaro M."/>
            <person name="Sun H."/>
            <person name="Tritt A."/>
            <person name="Yoshinaga Y."/>
            <person name="Zwiers L.-H."/>
            <person name="Turgeon B."/>
            <person name="Goodwin S."/>
            <person name="Spatafora J."/>
            <person name="Crous P."/>
            <person name="Grigoriev I."/>
        </authorList>
    </citation>
    <scope>NUCLEOTIDE SEQUENCE</scope>
    <source>
        <strain evidence="2">CBS 122681</strain>
    </source>
</reference>
<sequence length="271" mass="31230">MERDCEQEYRQTEALWKEASCWEELVELSRRFIRGELRFTPGHLAPLCDESRPLVSGFLKLHDFGIITINSQPESYEICQITSGQWSTGQQRPYLECVVPSRHPSISMGKLNNIIERLFDDPDLMVAVWSHHYKYPTAARSRQGVAPKLAPGEHITDLEKSVHTFRFNGPREHHIVTRYKEAPTRAELEDAAWELSTTWGSFADTQNLEYLQDDPFVVVYCSNDEYARIFDDVRPVQITIAARPWSAGIDLQDRLLAYCDQAGMSRCFAEE</sequence>
<gene>
    <name evidence="2" type="ORF">K491DRAFT_724388</name>
</gene>
<feature type="domain" description="DUF6919" evidence="1">
    <location>
        <begin position="13"/>
        <end position="98"/>
    </location>
</feature>
<dbReference type="AlphaFoldDB" id="A0A6A6TTX6"/>
<dbReference type="Proteomes" id="UP000799324">
    <property type="component" value="Unassembled WGS sequence"/>
</dbReference>
<dbReference type="EMBL" id="MU004288">
    <property type="protein sequence ID" value="KAF2662761.1"/>
    <property type="molecule type" value="Genomic_DNA"/>
</dbReference>
<proteinExistence type="predicted"/>
<dbReference type="InterPro" id="IPR054212">
    <property type="entry name" value="DUF6919"/>
</dbReference>
<dbReference type="OrthoDB" id="3762808at2759"/>
<dbReference type="Pfam" id="PF21897">
    <property type="entry name" value="DUF6919"/>
    <property type="match status" value="1"/>
</dbReference>
<accession>A0A6A6TTX6</accession>
<evidence type="ECO:0000259" key="1">
    <source>
        <dbReference type="Pfam" id="PF21897"/>
    </source>
</evidence>
<name>A0A6A6TTX6_9PLEO</name>
<organism evidence="2 3">
    <name type="scientific">Lophiostoma macrostomum CBS 122681</name>
    <dbReference type="NCBI Taxonomy" id="1314788"/>
    <lineage>
        <taxon>Eukaryota</taxon>
        <taxon>Fungi</taxon>
        <taxon>Dikarya</taxon>
        <taxon>Ascomycota</taxon>
        <taxon>Pezizomycotina</taxon>
        <taxon>Dothideomycetes</taxon>
        <taxon>Pleosporomycetidae</taxon>
        <taxon>Pleosporales</taxon>
        <taxon>Lophiostomataceae</taxon>
        <taxon>Lophiostoma</taxon>
    </lineage>
</organism>
<protein>
    <recommendedName>
        <fullName evidence="1">DUF6919 domain-containing protein</fullName>
    </recommendedName>
</protein>
<evidence type="ECO:0000313" key="2">
    <source>
        <dbReference type="EMBL" id="KAF2662761.1"/>
    </source>
</evidence>